<evidence type="ECO:0000256" key="2">
    <source>
        <dbReference type="ARBA" id="ARBA00023002"/>
    </source>
</evidence>
<gene>
    <name evidence="3" type="ORF">D3876_01855</name>
</gene>
<dbReference type="Gene3D" id="3.40.50.720">
    <property type="entry name" value="NAD(P)-binding Rossmann-like Domain"/>
    <property type="match status" value="1"/>
</dbReference>
<keyword evidence="2" id="KW-0560">Oxidoreductase</keyword>
<dbReference type="EMBL" id="QYUM01000002">
    <property type="protein sequence ID" value="RJF94170.1"/>
    <property type="molecule type" value="Genomic_DNA"/>
</dbReference>
<dbReference type="PANTHER" id="PTHR24321:SF8">
    <property type="entry name" value="ESTRADIOL 17-BETA-DEHYDROGENASE 8-RELATED"/>
    <property type="match status" value="1"/>
</dbReference>
<name>A0A418WSD0_9SPHN</name>
<dbReference type="PROSITE" id="PS00061">
    <property type="entry name" value="ADH_SHORT"/>
    <property type="match status" value="1"/>
</dbReference>
<dbReference type="InterPro" id="IPR020904">
    <property type="entry name" value="Sc_DH/Rdtase_CS"/>
</dbReference>
<keyword evidence="4" id="KW-1185">Reference proteome</keyword>
<dbReference type="InterPro" id="IPR036291">
    <property type="entry name" value="NAD(P)-bd_dom_sf"/>
</dbReference>
<dbReference type="Pfam" id="PF13561">
    <property type="entry name" value="adh_short_C2"/>
    <property type="match status" value="1"/>
</dbReference>
<dbReference type="GO" id="GO:0016491">
    <property type="term" value="F:oxidoreductase activity"/>
    <property type="evidence" value="ECO:0007669"/>
    <property type="project" value="UniProtKB-KW"/>
</dbReference>
<evidence type="ECO:0000256" key="1">
    <source>
        <dbReference type="ARBA" id="ARBA00006484"/>
    </source>
</evidence>
<organism evidence="3 4">
    <name type="scientific">Sphingomonas cavernae</name>
    <dbReference type="NCBI Taxonomy" id="2320861"/>
    <lineage>
        <taxon>Bacteria</taxon>
        <taxon>Pseudomonadati</taxon>
        <taxon>Pseudomonadota</taxon>
        <taxon>Alphaproteobacteria</taxon>
        <taxon>Sphingomonadales</taxon>
        <taxon>Sphingomonadaceae</taxon>
        <taxon>Sphingomonas</taxon>
    </lineage>
</organism>
<dbReference type="CDD" id="cd05233">
    <property type="entry name" value="SDR_c"/>
    <property type="match status" value="1"/>
</dbReference>
<dbReference type="FunFam" id="3.40.50.720:FF:000084">
    <property type="entry name" value="Short-chain dehydrogenase reductase"/>
    <property type="match status" value="1"/>
</dbReference>
<reference evidence="3 4" key="1">
    <citation type="submission" date="2018-09" db="EMBL/GenBank/DDBJ databases">
        <authorList>
            <person name="Zhu H."/>
        </authorList>
    </citation>
    <scope>NUCLEOTIDE SEQUENCE [LARGE SCALE GENOMIC DNA]</scope>
    <source>
        <strain evidence="3 4">K2R01-6</strain>
    </source>
</reference>
<evidence type="ECO:0000313" key="3">
    <source>
        <dbReference type="EMBL" id="RJF94170.1"/>
    </source>
</evidence>
<sequence>MYEGKIALVTGGASGIGAAAALRFAEEGAAVVVADMNRDGAEKIAGQIRDKGGRANAIAVDVSSEADNAAMVAAAVDGFGGLDAAFLNAGAYAQMPLEEHDGATFDKMVAINLKGAYLGVQVVLPALNRGGAAVVTASTSGVIGLSVAAAYSAAKHGVIGLVRSASQGFAARGLRINAICPGPVATAILGVTELPPIQPADALQTPDYGGMLLPQHIAEVALFLASPRSGGINGQAHIVDAGYLASYPPMPE</sequence>
<dbReference type="PRINTS" id="PR00081">
    <property type="entry name" value="GDHRDH"/>
</dbReference>
<comment type="similarity">
    <text evidence="1">Belongs to the short-chain dehydrogenases/reductases (SDR) family.</text>
</comment>
<protein>
    <submittedName>
        <fullName evidence="3">SDR family oxidoreductase</fullName>
    </submittedName>
</protein>
<comment type="caution">
    <text evidence="3">The sequence shown here is derived from an EMBL/GenBank/DDBJ whole genome shotgun (WGS) entry which is preliminary data.</text>
</comment>
<dbReference type="InterPro" id="IPR002347">
    <property type="entry name" value="SDR_fam"/>
</dbReference>
<dbReference type="SUPFAM" id="SSF51735">
    <property type="entry name" value="NAD(P)-binding Rossmann-fold domains"/>
    <property type="match status" value="1"/>
</dbReference>
<dbReference type="AlphaFoldDB" id="A0A418WSD0"/>
<dbReference type="PANTHER" id="PTHR24321">
    <property type="entry name" value="DEHYDROGENASES, SHORT CHAIN"/>
    <property type="match status" value="1"/>
</dbReference>
<proteinExistence type="inferred from homology"/>
<dbReference type="Proteomes" id="UP000286100">
    <property type="component" value="Unassembled WGS sequence"/>
</dbReference>
<dbReference type="OrthoDB" id="9792355at2"/>
<accession>A0A418WSD0</accession>
<evidence type="ECO:0000313" key="4">
    <source>
        <dbReference type="Proteomes" id="UP000286100"/>
    </source>
</evidence>